<name>A0A8E2E6Z9_9PEZI</name>
<organism evidence="1 2">
    <name type="scientific">Lepidopterella palustris CBS 459.81</name>
    <dbReference type="NCBI Taxonomy" id="1314670"/>
    <lineage>
        <taxon>Eukaryota</taxon>
        <taxon>Fungi</taxon>
        <taxon>Dikarya</taxon>
        <taxon>Ascomycota</taxon>
        <taxon>Pezizomycotina</taxon>
        <taxon>Dothideomycetes</taxon>
        <taxon>Pleosporomycetidae</taxon>
        <taxon>Mytilinidiales</taxon>
        <taxon>Argynnaceae</taxon>
        <taxon>Lepidopterella</taxon>
    </lineage>
</organism>
<proteinExistence type="predicted"/>
<dbReference type="AlphaFoldDB" id="A0A8E2E6Z9"/>
<sequence length="623" mass="68649">MSIAASIVLADLQAHLQKVNNDPATPLNVPLLEQCELYTTTPEFLNETWHQTQPLFFQLAQLLPNLQQDPLPLNRFILKLTAPYSFGHVKDLDFALGLDLSAKPFHLLILSLLEKATASGNDAEKLASKPSVVLAIVRLWLCTDDTGLATKAGDLLLALLKLSKNLPGGLSPVGASTYGRGPVWKRLFEDKDIYVLFFIFCSLRALPLDGEIALSKKDKTIAQARLLEWLPKVGALDWNTITTSHHPDVEKRAGLREGQGLLHFAATQMVDSKDDILMHISLVNFFSDLITTVKTVAPSANDSSLSLEFLKQQGLHSQIIHFHVDDNGSFEQTFLHGPASNYISIYASGYPEDFEKSPEMKVVRDRLDLTIKQCKAEDLHILASMPRTSLIPHRATGLAWDECALLSIPIRVTNADALKTLATIFHGPVETDLVYPPPDASSMLAAVHITPTRQQLERSYARLLLSLYLTKNPSMFSEIIRHADTIAVKDNALASLVVLRAIITANWASTEEDHSDPILIRLQQFPKSGVELILDPTISGGVLPYLLKPATTFSALVGGHGDAEDAAYQVAMAKFEVLKALGERVKQLVPARREVDTMIRRRVSQGPWGVNENVGSRIGTLEL</sequence>
<dbReference type="OrthoDB" id="4538483at2759"/>
<dbReference type="Proteomes" id="UP000250266">
    <property type="component" value="Unassembled WGS sequence"/>
</dbReference>
<reference evidence="1 2" key="1">
    <citation type="journal article" date="2016" name="Nat. Commun.">
        <title>Ectomycorrhizal ecology is imprinted in the genome of the dominant symbiotic fungus Cenococcum geophilum.</title>
        <authorList>
            <consortium name="DOE Joint Genome Institute"/>
            <person name="Peter M."/>
            <person name="Kohler A."/>
            <person name="Ohm R.A."/>
            <person name="Kuo A."/>
            <person name="Krutzmann J."/>
            <person name="Morin E."/>
            <person name="Arend M."/>
            <person name="Barry K.W."/>
            <person name="Binder M."/>
            <person name="Choi C."/>
            <person name="Clum A."/>
            <person name="Copeland A."/>
            <person name="Grisel N."/>
            <person name="Haridas S."/>
            <person name="Kipfer T."/>
            <person name="LaButti K."/>
            <person name="Lindquist E."/>
            <person name="Lipzen A."/>
            <person name="Maire R."/>
            <person name="Meier B."/>
            <person name="Mihaltcheva S."/>
            <person name="Molinier V."/>
            <person name="Murat C."/>
            <person name="Poggeler S."/>
            <person name="Quandt C.A."/>
            <person name="Sperisen C."/>
            <person name="Tritt A."/>
            <person name="Tisserant E."/>
            <person name="Crous P.W."/>
            <person name="Henrissat B."/>
            <person name="Nehls U."/>
            <person name="Egli S."/>
            <person name="Spatafora J.W."/>
            <person name="Grigoriev I.V."/>
            <person name="Martin F.M."/>
        </authorList>
    </citation>
    <scope>NUCLEOTIDE SEQUENCE [LARGE SCALE GENOMIC DNA]</scope>
    <source>
        <strain evidence="1 2">CBS 459.81</strain>
    </source>
</reference>
<keyword evidence="2" id="KW-1185">Reference proteome</keyword>
<accession>A0A8E2E6Z9</accession>
<dbReference type="EMBL" id="KV745051">
    <property type="protein sequence ID" value="OCK78571.1"/>
    <property type="molecule type" value="Genomic_DNA"/>
</dbReference>
<protein>
    <submittedName>
        <fullName evidence="1">Uncharacterized protein</fullName>
    </submittedName>
</protein>
<gene>
    <name evidence="1" type="ORF">K432DRAFT_383765</name>
</gene>
<evidence type="ECO:0000313" key="1">
    <source>
        <dbReference type="EMBL" id="OCK78571.1"/>
    </source>
</evidence>
<evidence type="ECO:0000313" key="2">
    <source>
        <dbReference type="Proteomes" id="UP000250266"/>
    </source>
</evidence>